<comment type="caution">
    <text evidence="3">The sequence shown here is derived from an EMBL/GenBank/DDBJ whole genome shotgun (WGS) entry which is preliminary data.</text>
</comment>
<evidence type="ECO:0000313" key="3">
    <source>
        <dbReference type="EMBL" id="MCD1655767.1"/>
    </source>
</evidence>
<feature type="region of interest" description="Disordered" evidence="1">
    <location>
        <begin position="313"/>
        <end position="337"/>
    </location>
</feature>
<gene>
    <name evidence="3" type="ORF">K7J14_13805</name>
</gene>
<feature type="signal peptide" evidence="2">
    <location>
        <begin position="1"/>
        <end position="28"/>
    </location>
</feature>
<evidence type="ECO:0000256" key="2">
    <source>
        <dbReference type="SAM" id="SignalP"/>
    </source>
</evidence>
<dbReference type="EMBL" id="JAINWA010000003">
    <property type="protein sequence ID" value="MCD1655767.1"/>
    <property type="molecule type" value="Genomic_DNA"/>
</dbReference>
<keyword evidence="2" id="KW-0732">Signal</keyword>
<dbReference type="AlphaFoldDB" id="A0AAE3JIY1"/>
<keyword evidence="4" id="KW-1185">Reference proteome</keyword>
<protein>
    <submittedName>
        <fullName evidence="3">Uncharacterized protein</fullName>
    </submittedName>
</protein>
<evidence type="ECO:0000313" key="4">
    <source>
        <dbReference type="Proteomes" id="UP001198163"/>
    </source>
</evidence>
<proteinExistence type="predicted"/>
<dbReference type="RefSeq" id="WP_230757541.1">
    <property type="nucleotide sequence ID" value="NZ_JAINWA010000003.1"/>
</dbReference>
<accession>A0AAE3JIY1</accession>
<reference evidence="3" key="1">
    <citation type="submission" date="2021-08" db="EMBL/GenBank/DDBJ databases">
        <title>Comparative analyses of Brucepasteria parasyntrophica and Teretinema zuelzerae.</title>
        <authorList>
            <person name="Song Y."/>
            <person name="Brune A."/>
        </authorList>
    </citation>
    <scope>NUCLEOTIDE SEQUENCE</scope>
    <source>
        <strain evidence="3">DSM 1903</strain>
    </source>
</reference>
<sequence>MAHKSRTLKQKKLSRVLATLSSLSVLFAWSCSYGLEPAGSDPVVSILFSTPEPPSPRQQDALFLAPASRALTGASGFLLFRAESDAGVSVYGPWSVSAGKPFVTTDVASGTYRKFRVVYSSQRIDSAWLASLSSESFAADLAKKYPGQTVWNEKSGLVLTEGKTTNLALTLIPAVPESLTIDPASSDYFVQLEPDAGEISAFRFVSLKNLSSGLAEGETLSSVILTAAFEKSADAASPETSVLGSLPLYSATGLKLASLPAKNGTEGDFSWTFDFASSGLKEADLQQLYIGCLWPAGSLGWMRIDMEQIAASAEPVDPTDPTDPVDPSDPVDPVTTPSTVTYKGSALLKGWEILAFASEYSGEETEAVPVSGLGAGIGTVGADGSASFNLYSIENAVTLWAPVQSKKYSYIVIIRPPKNTAVSDLPALVEAMAKSENFLEGTYFYSPTDPVSPSDGVLSVNVAEADLFASATFHLYPDSGAASFSVFDNIGTIGAVQLFSPTDPVTGALYVRDGFVFQGWASSPEDAAAGLAAYKIDAQGMMVYTGLSGTNIPLWGVWKESEEVPINQTLSFAFLLQEETLVPPNISGGNKLPLSGTLILSADPGLSSYLWLVNGAAVGSGQTLSLVLSGIPNVVIGDNEVVLIASSEDMEYAGSLTIEVTE</sequence>
<feature type="chain" id="PRO_5041923558" evidence="2">
    <location>
        <begin position="29"/>
        <end position="662"/>
    </location>
</feature>
<organism evidence="3 4">
    <name type="scientific">Teretinema zuelzerae</name>
    <dbReference type="NCBI Taxonomy" id="156"/>
    <lineage>
        <taxon>Bacteria</taxon>
        <taxon>Pseudomonadati</taxon>
        <taxon>Spirochaetota</taxon>
        <taxon>Spirochaetia</taxon>
        <taxon>Spirochaetales</taxon>
        <taxon>Treponemataceae</taxon>
        <taxon>Teretinema</taxon>
    </lineage>
</organism>
<name>A0AAE3JIY1_9SPIR</name>
<dbReference type="Proteomes" id="UP001198163">
    <property type="component" value="Unassembled WGS sequence"/>
</dbReference>
<evidence type="ECO:0000256" key="1">
    <source>
        <dbReference type="SAM" id="MobiDB-lite"/>
    </source>
</evidence>